<sequence length="354" mass="40903">MNLKELKKKYTDLDTQTDQAGIPINCFLFHLDETFSQSGERLLTDYLKSFSNVTKWIISSDYVIGAQKKPNDTVVFSVIPYISDLDDIKSTIDRMAPADIKKTREVGGRFLDFLCNGPIFNICIKLDKNRKLHHDERAYHDAKIKATIAQLELWCTNTPEEKSTYVKSIKQFKAAQKLINSAGVNFKMFRDIEVISTLAAYIMAKTTSLHTTEVIGWFSDRDAMLNFKSDKIGNYLFTCTEHLHHTLTLNTGNEYHGKLIFGIPEKEGEMWYDSLIRIPDLLAGTLADYDYKENKLTHEKYIPIVEQLFTAEKRNIFFRVDFTPFPESARLTWHTQSDISKNLKHSRKTLNPFK</sequence>
<evidence type="ECO:0000313" key="3">
    <source>
        <dbReference type="Proteomes" id="UP000326595"/>
    </source>
</evidence>
<dbReference type="Proteomes" id="UP000326595">
    <property type="component" value="Chromosome"/>
</dbReference>
<reference evidence="2" key="1">
    <citation type="submission" date="2019-09" db="EMBL/GenBank/DDBJ databases">
        <authorList>
            <person name="Chandra G."/>
            <person name="Truman W A."/>
        </authorList>
    </citation>
    <scope>NUCLEOTIDE SEQUENCE [LARGE SCALE GENOMIC DNA]</scope>
    <source>
        <strain evidence="2">PS652</strain>
    </source>
</reference>
<dbReference type="RefSeq" id="WP_150777063.1">
    <property type="nucleotide sequence ID" value="NZ_OZ024668.1"/>
</dbReference>
<reference evidence="1 3" key="2">
    <citation type="submission" date="2024-03" db="EMBL/GenBank/DDBJ databases">
        <authorList>
            <person name="Alaster D. Moffat"/>
            <person name="Govind Chandra"/>
            <person name="Andrew W. Truman"/>
        </authorList>
    </citation>
    <scope>NUCLEOTIDE SEQUENCE [LARGE SCALE GENOMIC DNA]</scope>
    <source>
        <strain evidence="1">PS652</strain>
    </source>
</reference>
<gene>
    <name evidence="1" type="ORF">PS652_02914</name>
    <name evidence="2" type="ORF">PS652_05125</name>
</gene>
<name>A0A5E6X427_PSEFL</name>
<evidence type="ECO:0000313" key="2">
    <source>
        <dbReference type="EMBL" id="VVN36058.1"/>
    </source>
</evidence>
<organism evidence="2">
    <name type="scientific">Pseudomonas fluorescens</name>
    <dbReference type="NCBI Taxonomy" id="294"/>
    <lineage>
        <taxon>Bacteria</taxon>
        <taxon>Pseudomonadati</taxon>
        <taxon>Pseudomonadota</taxon>
        <taxon>Gammaproteobacteria</taxon>
        <taxon>Pseudomonadales</taxon>
        <taxon>Pseudomonadaceae</taxon>
        <taxon>Pseudomonas</taxon>
    </lineage>
</organism>
<dbReference type="AlphaFoldDB" id="A0A5E6X427"/>
<proteinExistence type="predicted"/>
<evidence type="ECO:0000313" key="1">
    <source>
        <dbReference type="EMBL" id="CAK9890081.1"/>
    </source>
</evidence>
<protein>
    <submittedName>
        <fullName evidence="2">Uncharacterized protein</fullName>
    </submittedName>
</protein>
<dbReference type="EMBL" id="CABVHG010000047">
    <property type="protein sequence ID" value="VVN36058.1"/>
    <property type="molecule type" value="Genomic_DNA"/>
</dbReference>
<accession>A0A5E6X427</accession>
<dbReference type="EMBL" id="OZ024668">
    <property type="protein sequence ID" value="CAK9890081.1"/>
    <property type="molecule type" value="Genomic_DNA"/>
</dbReference>